<organism evidence="1 2">
    <name type="scientific">Aeromonas cavernicola</name>
    <dbReference type="NCBI Taxonomy" id="1006623"/>
    <lineage>
        <taxon>Bacteria</taxon>
        <taxon>Pseudomonadati</taxon>
        <taxon>Pseudomonadota</taxon>
        <taxon>Gammaproteobacteria</taxon>
        <taxon>Aeromonadales</taxon>
        <taxon>Aeromonadaceae</taxon>
        <taxon>Aeromonas</taxon>
    </lineage>
</organism>
<evidence type="ECO:0008006" key="3">
    <source>
        <dbReference type="Google" id="ProtNLM"/>
    </source>
</evidence>
<evidence type="ECO:0000313" key="1">
    <source>
        <dbReference type="EMBL" id="PJG60028.1"/>
    </source>
</evidence>
<dbReference type="Proteomes" id="UP000235861">
    <property type="component" value="Unassembled WGS sequence"/>
</dbReference>
<gene>
    <name evidence="1" type="ORF">CUC53_04165</name>
</gene>
<proteinExistence type="predicted"/>
<dbReference type="EMBL" id="PGGC01000037">
    <property type="protein sequence ID" value="PJG60028.1"/>
    <property type="molecule type" value="Genomic_DNA"/>
</dbReference>
<name>A0A2H9U7Q4_9GAMM</name>
<dbReference type="AlphaFoldDB" id="A0A2H9U7Q4"/>
<dbReference type="OrthoDB" id="8479564at2"/>
<evidence type="ECO:0000313" key="2">
    <source>
        <dbReference type="Proteomes" id="UP000235861"/>
    </source>
</evidence>
<dbReference type="RefSeq" id="WP_100292982.1">
    <property type="nucleotide sequence ID" value="NZ_PGGC01000037.1"/>
</dbReference>
<sequence length="184" mass="21049">MADFKERNLTFYFPDEASVEKFDGWVFVKNFQNQHQGTKAVDLIALHPEHESCWLIEATDYRIFANQRAIDKVNKPSVLVDEFEKKIKDSLVLLDAAKVNAPQAQQLFAQDVLAKAQKRAVFHIEPHIKTPNLCPAPEHLADIKSALKQRLRDIDRNPIVMSMARPSKQVFWLVTSDEPIEGAQ</sequence>
<accession>A0A2H9U7Q4</accession>
<reference evidence="1 2" key="1">
    <citation type="submission" date="2017-11" db="EMBL/GenBank/DDBJ databases">
        <title>Draft genome sequence of environmental isolate Aeromonas cavernicola sp. nov. MDC 2508.</title>
        <authorList>
            <person name="Colston S.M."/>
            <person name="Navarro A."/>
            <person name="Martinez-Murcia A.J."/>
            <person name="Graf J."/>
        </authorList>
    </citation>
    <scope>NUCLEOTIDE SEQUENCE [LARGE SCALE GENOMIC DNA]</scope>
    <source>
        <strain evidence="1 2">MDC 2508</strain>
    </source>
</reference>
<keyword evidence="2" id="KW-1185">Reference proteome</keyword>
<protein>
    <recommendedName>
        <fullName evidence="3">Cysteinyl-tRNA synthetase</fullName>
    </recommendedName>
</protein>
<comment type="caution">
    <text evidence="1">The sequence shown here is derived from an EMBL/GenBank/DDBJ whole genome shotgun (WGS) entry which is preliminary data.</text>
</comment>